<sequence length="312" mass="35633">MEQEQHESAAKLSKLQLRLKEAQTARMQHDDDTKVKLKQHTVQIVTIQENLKEIERLKNLVGEFKTKYELEKEAFTRHKKSMAAMTSELDDKDKVIAQKTKKIKALKAELETSGYGDSKQKSTVSLLRKNVEEMESILRSKDFDIKKLKNNLNAFKMGGGGGGSGNDNHRKEVANLKQEKERLSDELNTSVKQCKQLAEESSTNRELLSGKNEEISQLKVEVEALREMRDKMEHANKENESLQSALAVSKNASEQSTEELTHRVQQLQHEKDKMEKELLRKIDSLESDLAAKDSVLQSISKTYGTDFDEEEQ</sequence>
<evidence type="ECO:0000313" key="3">
    <source>
        <dbReference type="EMBL" id="CAD8731579.1"/>
    </source>
</evidence>
<proteinExistence type="predicted"/>
<dbReference type="EMBL" id="HBFI01000635">
    <property type="protein sequence ID" value="CAD8731579.1"/>
    <property type="molecule type" value="Transcribed_RNA"/>
</dbReference>
<name>A0A7S0TDX1_9EUKA</name>
<protein>
    <submittedName>
        <fullName evidence="3">Uncharacterized protein</fullName>
    </submittedName>
</protein>
<evidence type="ECO:0000256" key="1">
    <source>
        <dbReference type="SAM" id="Coils"/>
    </source>
</evidence>
<reference evidence="3" key="1">
    <citation type="submission" date="2021-01" db="EMBL/GenBank/DDBJ databases">
        <authorList>
            <person name="Corre E."/>
            <person name="Pelletier E."/>
            <person name="Niang G."/>
            <person name="Scheremetjew M."/>
            <person name="Finn R."/>
            <person name="Kale V."/>
            <person name="Holt S."/>
            <person name="Cochrane G."/>
            <person name="Meng A."/>
            <person name="Brown T."/>
            <person name="Cohen L."/>
        </authorList>
    </citation>
    <scope>NUCLEOTIDE SEQUENCE</scope>
</reference>
<feature type="region of interest" description="Disordered" evidence="2">
    <location>
        <begin position="234"/>
        <end position="272"/>
    </location>
</feature>
<gene>
    <name evidence="3" type="ORF">EMAR1385_LOCUS458</name>
</gene>
<evidence type="ECO:0000256" key="2">
    <source>
        <dbReference type="SAM" id="MobiDB-lite"/>
    </source>
</evidence>
<dbReference type="AlphaFoldDB" id="A0A7S0TDX1"/>
<organism evidence="3">
    <name type="scientific">Elphidium margaritaceum</name>
    <dbReference type="NCBI Taxonomy" id="933848"/>
    <lineage>
        <taxon>Eukaryota</taxon>
        <taxon>Sar</taxon>
        <taxon>Rhizaria</taxon>
        <taxon>Retaria</taxon>
        <taxon>Foraminifera</taxon>
        <taxon>Rotaliida</taxon>
        <taxon>Elphidiidae</taxon>
        <taxon>Elphidium</taxon>
    </lineage>
</organism>
<feature type="compositionally biased region" description="Polar residues" evidence="2">
    <location>
        <begin position="241"/>
        <end position="255"/>
    </location>
</feature>
<accession>A0A7S0TDX1</accession>
<keyword evidence="1" id="KW-0175">Coiled coil</keyword>
<feature type="coiled-coil region" evidence="1">
    <location>
        <begin position="12"/>
        <end position="109"/>
    </location>
</feature>